<evidence type="ECO:0000313" key="3">
    <source>
        <dbReference type="EMBL" id="GGI52835.1"/>
    </source>
</evidence>
<accession>A0A8J3ATD5</accession>
<dbReference type="EMBL" id="BMDP01000001">
    <property type="protein sequence ID" value="GGI52835.1"/>
    <property type="molecule type" value="Genomic_DNA"/>
</dbReference>
<feature type="signal peptide" evidence="1">
    <location>
        <begin position="1"/>
        <end position="25"/>
    </location>
</feature>
<feature type="chain" id="PRO_5035191356" description="Ysc84 actin-binding domain-containing protein" evidence="1">
    <location>
        <begin position="26"/>
        <end position="182"/>
    </location>
</feature>
<name>A0A8J3ATD5_9BURK</name>
<evidence type="ECO:0000259" key="2">
    <source>
        <dbReference type="Pfam" id="PF04366"/>
    </source>
</evidence>
<dbReference type="AlphaFoldDB" id="A0A8J3ATD5"/>
<dbReference type="CDD" id="cd11524">
    <property type="entry name" value="SYLF"/>
    <property type="match status" value="1"/>
</dbReference>
<protein>
    <recommendedName>
        <fullName evidence="2">Ysc84 actin-binding domain-containing protein</fullName>
    </recommendedName>
</protein>
<keyword evidence="4" id="KW-1185">Reference proteome</keyword>
<dbReference type="Proteomes" id="UP000627205">
    <property type="component" value="Unassembled WGS sequence"/>
</dbReference>
<sequence>MKPLIRHCLALVIAIGCVGAAPAQAETAAQLAQTSQKALKTLYAKVPVAKKLGAKAVAILVFPSVTKAGLGVGGQYGEGALIRHGKVVGYYNTTGASFGLQIGAQRYGYAMFFMTESAFQALEKSDGFEVGVGPSVVVMDEGMAKSASTTTMNDDVYAFIFSQKGLMAGLGIQGNKISKIEK</sequence>
<evidence type="ECO:0000313" key="4">
    <source>
        <dbReference type="Proteomes" id="UP000627205"/>
    </source>
</evidence>
<organism evidence="3 4">
    <name type="scientific">Oxalicibacterium solurbis</name>
    <dbReference type="NCBI Taxonomy" id="69280"/>
    <lineage>
        <taxon>Bacteria</taxon>
        <taxon>Pseudomonadati</taxon>
        <taxon>Pseudomonadota</taxon>
        <taxon>Betaproteobacteria</taxon>
        <taxon>Burkholderiales</taxon>
        <taxon>Oxalobacteraceae</taxon>
        <taxon>Oxalicibacterium</taxon>
    </lineage>
</organism>
<dbReference type="PROSITE" id="PS51257">
    <property type="entry name" value="PROKAR_LIPOPROTEIN"/>
    <property type="match status" value="1"/>
</dbReference>
<reference evidence="3" key="2">
    <citation type="submission" date="2020-09" db="EMBL/GenBank/DDBJ databases">
        <authorList>
            <person name="Sun Q."/>
            <person name="Sedlacek I."/>
        </authorList>
    </citation>
    <scope>NUCLEOTIDE SEQUENCE</scope>
    <source>
        <strain evidence="3">CCM 7664</strain>
    </source>
</reference>
<dbReference type="InterPro" id="IPR007461">
    <property type="entry name" value="Ysc84_actin-binding"/>
</dbReference>
<dbReference type="Pfam" id="PF04366">
    <property type="entry name" value="Ysc84"/>
    <property type="match status" value="1"/>
</dbReference>
<comment type="caution">
    <text evidence="3">The sequence shown here is derived from an EMBL/GenBank/DDBJ whole genome shotgun (WGS) entry which is preliminary data.</text>
</comment>
<keyword evidence="1" id="KW-0732">Signal</keyword>
<evidence type="ECO:0000256" key="1">
    <source>
        <dbReference type="SAM" id="SignalP"/>
    </source>
</evidence>
<gene>
    <name evidence="3" type="ORF">GCM10011430_00090</name>
</gene>
<proteinExistence type="predicted"/>
<dbReference type="RefSeq" id="WP_188418865.1">
    <property type="nucleotide sequence ID" value="NZ_BMDP01000001.1"/>
</dbReference>
<feature type="domain" description="Ysc84 actin-binding" evidence="2">
    <location>
        <begin position="94"/>
        <end position="179"/>
    </location>
</feature>
<reference evidence="3" key="1">
    <citation type="journal article" date="2014" name="Int. J. Syst. Evol. Microbiol.">
        <title>Complete genome sequence of Corynebacterium casei LMG S-19264T (=DSM 44701T), isolated from a smear-ripened cheese.</title>
        <authorList>
            <consortium name="US DOE Joint Genome Institute (JGI-PGF)"/>
            <person name="Walter F."/>
            <person name="Albersmeier A."/>
            <person name="Kalinowski J."/>
            <person name="Ruckert C."/>
        </authorList>
    </citation>
    <scope>NUCLEOTIDE SEQUENCE</scope>
    <source>
        <strain evidence="3">CCM 7664</strain>
    </source>
</reference>